<evidence type="ECO:0000256" key="6">
    <source>
        <dbReference type="PIRSR" id="PIRSR006113-1"/>
    </source>
</evidence>
<feature type="active site" description="Charge relay system" evidence="6">
    <location>
        <position position="67"/>
    </location>
</feature>
<dbReference type="PANTHER" id="PTHR12589">
    <property type="entry name" value="PYRUVOYL TETRAHYDROBIOPTERIN SYNTHASE"/>
    <property type="match status" value="1"/>
</dbReference>
<keyword evidence="5" id="KW-0671">Queuosine biosynthesis</keyword>
<feature type="active site" description="Proton acceptor" evidence="6">
    <location>
        <position position="23"/>
    </location>
</feature>
<dbReference type="GO" id="GO:0008616">
    <property type="term" value="P:tRNA queuosine(34) biosynthetic process"/>
    <property type="evidence" value="ECO:0007669"/>
    <property type="project" value="UniProtKB-KW"/>
</dbReference>
<evidence type="ECO:0000313" key="8">
    <source>
        <dbReference type="EMBL" id="HHJ51740.1"/>
    </source>
</evidence>
<sequence length="121" mass="14173">MYKLSIQTHISAAHRLKEYEGACARIHGHNWKIEITVASEKLDAVGMVIDFKDLSDLTWQVVGKFDHQVINDVPPFDKMNPTAENLSRFIYRELAKALPRHVKMHSVRLWETEKYFIEYSE</sequence>
<keyword evidence="5" id="KW-0456">Lyase</keyword>
<dbReference type="GO" id="GO:0046872">
    <property type="term" value="F:metal ion binding"/>
    <property type="evidence" value="ECO:0007669"/>
    <property type="project" value="UniProtKB-KW"/>
</dbReference>
<feature type="binding site" evidence="7">
    <location>
        <position position="27"/>
    </location>
    <ligand>
        <name>Zn(2+)</name>
        <dbReference type="ChEBI" id="CHEBI:29105"/>
    </ligand>
</feature>
<name>A0A7V5PN92_CALAY</name>
<dbReference type="Gene3D" id="3.30.479.10">
    <property type="entry name" value="6-pyruvoyl tetrahydropterin synthase/QueD"/>
    <property type="match status" value="1"/>
</dbReference>
<dbReference type="AlphaFoldDB" id="A0A7V5PN92"/>
<comment type="cofactor">
    <cofactor evidence="5 7">
        <name>Zn(2+)</name>
        <dbReference type="ChEBI" id="CHEBI:29105"/>
    </cofactor>
    <text evidence="5 7">Binds 1 zinc ion per subunit.</text>
</comment>
<evidence type="ECO:0000256" key="5">
    <source>
        <dbReference type="PIRNR" id="PIRNR006113"/>
    </source>
</evidence>
<dbReference type="SUPFAM" id="SSF55620">
    <property type="entry name" value="Tetrahydrobiopterin biosynthesis enzymes-like"/>
    <property type="match status" value="1"/>
</dbReference>
<dbReference type="GO" id="GO:0070497">
    <property type="term" value="F:6-carboxytetrahydropterin synthase activity"/>
    <property type="evidence" value="ECO:0007669"/>
    <property type="project" value="UniProtKB-EC"/>
</dbReference>
<evidence type="ECO:0000256" key="2">
    <source>
        <dbReference type="ARBA" id="ARBA00008900"/>
    </source>
</evidence>
<feature type="binding site" evidence="7">
    <location>
        <position position="14"/>
    </location>
    <ligand>
        <name>Zn(2+)</name>
        <dbReference type="ChEBI" id="CHEBI:29105"/>
    </ligand>
</feature>
<accession>A0A7V5PN92</accession>
<protein>
    <recommendedName>
        <fullName evidence="3 5">6-carboxy-5,6,7,8-tetrahydropterin synthase</fullName>
        <ecNumber evidence="5">4.-.-.-</ecNumber>
    </recommendedName>
</protein>
<dbReference type="UniPathway" id="UPA00391"/>
<dbReference type="InterPro" id="IPR038418">
    <property type="entry name" value="6-PTP_synth/QueD_sf"/>
</dbReference>
<comment type="catalytic activity">
    <reaction evidence="4 5">
        <text>7,8-dihydroneopterin 3'-triphosphate + H2O = 6-carboxy-5,6,7,8-tetrahydropterin + triphosphate + acetaldehyde + 2 H(+)</text>
        <dbReference type="Rhea" id="RHEA:27966"/>
        <dbReference type="ChEBI" id="CHEBI:15343"/>
        <dbReference type="ChEBI" id="CHEBI:15377"/>
        <dbReference type="ChEBI" id="CHEBI:15378"/>
        <dbReference type="ChEBI" id="CHEBI:18036"/>
        <dbReference type="ChEBI" id="CHEBI:58462"/>
        <dbReference type="ChEBI" id="CHEBI:61032"/>
        <dbReference type="EC" id="4.1.2.50"/>
    </reaction>
</comment>
<dbReference type="Pfam" id="PF01242">
    <property type="entry name" value="PTPS"/>
    <property type="match status" value="1"/>
</dbReference>
<dbReference type="Proteomes" id="UP000886124">
    <property type="component" value="Unassembled WGS sequence"/>
</dbReference>
<dbReference type="NCBIfam" id="TIGR03367">
    <property type="entry name" value="queuosine_QueD"/>
    <property type="match status" value="1"/>
</dbReference>
<keyword evidence="5 7" id="KW-0862">Zinc</keyword>
<feature type="binding site" evidence="7">
    <location>
        <position position="29"/>
    </location>
    <ligand>
        <name>Zn(2+)</name>
        <dbReference type="ChEBI" id="CHEBI:29105"/>
    </ligand>
</feature>
<comment type="similarity">
    <text evidence="2 5">Belongs to the PTPS family. QueD subfamily.</text>
</comment>
<evidence type="ECO:0000256" key="3">
    <source>
        <dbReference type="ARBA" id="ARBA00018141"/>
    </source>
</evidence>
<reference evidence="8" key="1">
    <citation type="journal article" date="2020" name="mSystems">
        <title>Genome- and Community-Level Interaction Insights into Carbon Utilization and Element Cycling Functions of Hydrothermarchaeota in Hydrothermal Sediment.</title>
        <authorList>
            <person name="Zhou Z."/>
            <person name="Liu Y."/>
            <person name="Xu W."/>
            <person name="Pan J."/>
            <person name="Luo Z.H."/>
            <person name="Li M."/>
        </authorList>
    </citation>
    <scope>NUCLEOTIDE SEQUENCE [LARGE SCALE GENOMIC DNA]</scope>
    <source>
        <strain evidence="8">HyVt-527</strain>
    </source>
</reference>
<keyword evidence="5 7" id="KW-0479">Metal-binding</keyword>
<comment type="pathway">
    <text evidence="1 5">Purine metabolism; 7-cyano-7-deazaguanine biosynthesis.</text>
</comment>
<organism evidence="8">
    <name type="scientific">Caldithrix abyssi</name>
    <dbReference type="NCBI Taxonomy" id="187145"/>
    <lineage>
        <taxon>Bacteria</taxon>
        <taxon>Pseudomonadati</taxon>
        <taxon>Calditrichota</taxon>
        <taxon>Calditrichia</taxon>
        <taxon>Calditrichales</taxon>
        <taxon>Calditrichaceae</taxon>
        <taxon>Caldithrix</taxon>
    </lineage>
</organism>
<dbReference type="InterPro" id="IPR007115">
    <property type="entry name" value="6-PTP_synth/QueD"/>
</dbReference>
<dbReference type="PIRSF" id="PIRSF006113">
    <property type="entry name" value="PTP_synth"/>
    <property type="match status" value="1"/>
</dbReference>
<dbReference type="EC" id="4.-.-.-" evidence="5"/>
<dbReference type="EMBL" id="DROD01000070">
    <property type="protein sequence ID" value="HHJ51740.1"/>
    <property type="molecule type" value="Genomic_DNA"/>
</dbReference>
<evidence type="ECO:0000256" key="4">
    <source>
        <dbReference type="ARBA" id="ARBA00048807"/>
    </source>
</evidence>
<feature type="active site" description="Charge relay system" evidence="6">
    <location>
        <position position="111"/>
    </location>
</feature>
<evidence type="ECO:0000256" key="1">
    <source>
        <dbReference type="ARBA" id="ARBA00005061"/>
    </source>
</evidence>
<comment type="caution">
    <text evidence="8">The sequence shown here is derived from an EMBL/GenBank/DDBJ whole genome shotgun (WGS) entry which is preliminary data.</text>
</comment>
<gene>
    <name evidence="8" type="primary">queD</name>
    <name evidence="8" type="ORF">ENJ89_00980</name>
</gene>
<dbReference type="PANTHER" id="PTHR12589:SF8">
    <property type="entry name" value="6-CARBOXY-5,6,7,8-TETRAHYDROPTERIN SYNTHASE"/>
    <property type="match status" value="1"/>
</dbReference>
<proteinExistence type="inferred from homology"/>
<evidence type="ECO:0000256" key="7">
    <source>
        <dbReference type="PIRSR" id="PIRSR006113-2"/>
    </source>
</evidence>